<keyword evidence="5" id="KW-0479">Metal-binding</keyword>
<evidence type="ECO:0000256" key="3">
    <source>
        <dbReference type="ARBA" id="ARBA00022630"/>
    </source>
</evidence>
<dbReference type="InterPro" id="IPR019480">
    <property type="entry name" value="Dihydroorotate_DH_Fe-S-bd"/>
</dbReference>
<dbReference type="PIRSF" id="PIRSF006816">
    <property type="entry name" value="Cyc3_hyd_g"/>
    <property type="match status" value="1"/>
</dbReference>
<dbReference type="SUPFAM" id="SSF52343">
    <property type="entry name" value="Ferredoxin reductase-like, C-terminal NADP-linked domain"/>
    <property type="match status" value="1"/>
</dbReference>
<keyword evidence="6" id="KW-0274">FAD</keyword>
<protein>
    <submittedName>
        <fullName evidence="12">Dihydroorotate dehydrogenase electron transfer subunit</fullName>
    </submittedName>
</protein>
<dbReference type="PROSITE" id="PS51384">
    <property type="entry name" value="FAD_FR"/>
    <property type="match status" value="1"/>
</dbReference>
<evidence type="ECO:0000313" key="13">
    <source>
        <dbReference type="Proteomes" id="UP001519289"/>
    </source>
</evidence>
<feature type="domain" description="FAD-binding FR-type" evidence="11">
    <location>
        <begin position="12"/>
        <end position="124"/>
    </location>
</feature>
<dbReference type="PRINTS" id="PR00406">
    <property type="entry name" value="CYTB5RDTASE"/>
</dbReference>
<dbReference type="InterPro" id="IPR039261">
    <property type="entry name" value="FNR_nucleotide-bd"/>
</dbReference>
<keyword evidence="3" id="KW-0285">Flavoprotein</keyword>
<reference evidence="12 13" key="1">
    <citation type="submission" date="2021-03" db="EMBL/GenBank/DDBJ databases">
        <title>Genomic Encyclopedia of Type Strains, Phase IV (KMG-IV): sequencing the most valuable type-strain genomes for metagenomic binning, comparative biology and taxonomic classification.</title>
        <authorList>
            <person name="Goeker M."/>
        </authorList>
    </citation>
    <scope>NUCLEOTIDE SEQUENCE [LARGE SCALE GENOMIC DNA]</scope>
    <source>
        <strain evidence="12 13">DSM 27138</strain>
    </source>
</reference>
<proteinExistence type="inferred from homology"/>
<keyword evidence="9" id="KW-0411">Iron-sulfur</keyword>
<dbReference type="PANTHER" id="PTHR43513:SF3">
    <property type="entry name" value="DIHYDROOROTATE DEHYDROGENASE B (NAD(+)), ELECTRON TRANSFER SUBUNIT-RELATED"/>
    <property type="match status" value="1"/>
</dbReference>
<sequence length="297" mass="30713">MRPPEQVALRQARVRAAWVMEQARVLAHDGDGEIYKLTLAAPEVARRATAGQFVEIHPVARHPGGTPAIDPLLRRPLSLCEIRPEAGEVSLIYRVVGRGTRALAALQPGDTVDLLGPLGHSFPAPAAGRGRLLLIGGGLGIPPMAAAARWAVQAGRPALAILGARSARYLAGAREVAATGVEVITVTDDGSAGQRGLVTDVLDRLLVGTDRVGGRGAGVDTTHAGEVWACGPEPMLVAVKERCAAAGVPCFVSVERFMACGFGACLGCTVPRAGGGYLKTCQDGPVFPAEEVVLGGF</sequence>
<keyword evidence="2" id="KW-0813">Transport</keyword>
<dbReference type="RefSeq" id="WP_209465273.1">
    <property type="nucleotide sequence ID" value="NZ_JAGGLG010000003.1"/>
</dbReference>
<keyword evidence="7" id="KW-0249">Electron transport</keyword>
<comment type="caution">
    <text evidence="12">The sequence shown here is derived from an EMBL/GenBank/DDBJ whole genome shotgun (WGS) entry which is preliminary data.</text>
</comment>
<evidence type="ECO:0000256" key="9">
    <source>
        <dbReference type="ARBA" id="ARBA00023014"/>
    </source>
</evidence>
<evidence type="ECO:0000256" key="7">
    <source>
        <dbReference type="ARBA" id="ARBA00022982"/>
    </source>
</evidence>
<dbReference type="Proteomes" id="UP001519289">
    <property type="component" value="Unassembled WGS sequence"/>
</dbReference>
<keyword evidence="4" id="KW-0001">2Fe-2S</keyword>
<name>A0ABS4JQH2_9FIRM</name>
<evidence type="ECO:0000256" key="8">
    <source>
        <dbReference type="ARBA" id="ARBA00023004"/>
    </source>
</evidence>
<dbReference type="Gene3D" id="2.10.240.10">
    <property type="entry name" value="Dihydroorotate dehydrogenase, electron transfer subunit"/>
    <property type="match status" value="1"/>
</dbReference>
<evidence type="ECO:0000256" key="6">
    <source>
        <dbReference type="ARBA" id="ARBA00022827"/>
    </source>
</evidence>
<evidence type="ECO:0000256" key="4">
    <source>
        <dbReference type="ARBA" id="ARBA00022714"/>
    </source>
</evidence>
<comment type="similarity">
    <text evidence="1">Belongs to the PyrK family.</text>
</comment>
<evidence type="ECO:0000259" key="11">
    <source>
        <dbReference type="PROSITE" id="PS51384"/>
    </source>
</evidence>
<dbReference type="EMBL" id="JAGGLG010000003">
    <property type="protein sequence ID" value="MBP2017116.1"/>
    <property type="molecule type" value="Genomic_DNA"/>
</dbReference>
<keyword evidence="8" id="KW-0408">Iron</keyword>
<dbReference type="Gene3D" id="2.40.30.10">
    <property type="entry name" value="Translation factors"/>
    <property type="match status" value="1"/>
</dbReference>
<dbReference type="PANTHER" id="PTHR43513">
    <property type="entry name" value="DIHYDROOROTATE DEHYDROGENASE B (NAD(+)), ELECTRON TRANSFER SUBUNIT"/>
    <property type="match status" value="1"/>
</dbReference>
<dbReference type="SUPFAM" id="SSF63380">
    <property type="entry name" value="Riboflavin synthase domain-like"/>
    <property type="match status" value="1"/>
</dbReference>
<keyword evidence="13" id="KW-1185">Reference proteome</keyword>
<dbReference type="InterPro" id="IPR050353">
    <property type="entry name" value="PyrK_electron_transfer"/>
</dbReference>
<dbReference type="Gene3D" id="3.40.50.80">
    <property type="entry name" value="Nucleotide-binding domain of ferredoxin-NADP reductase (FNR) module"/>
    <property type="match status" value="1"/>
</dbReference>
<dbReference type="InterPro" id="IPR037117">
    <property type="entry name" value="Dihydroorotate_DH_ele_sf"/>
</dbReference>
<evidence type="ECO:0000256" key="5">
    <source>
        <dbReference type="ARBA" id="ARBA00022723"/>
    </source>
</evidence>
<organism evidence="12 13">
    <name type="scientific">Symbiobacterium terraclitae</name>
    <dbReference type="NCBI Taxonomy" id="557451"/>
    <lineage>
        <taxon>Bacteria</taxon>
        <taxon>Bacillati</taxon>
        <taxon>Bacillota</taxon>
        <taxon>Clostridia</taxon>
        <taxon>Eubacteriales</taxon>
        <taxon>Symbiobacteriaceae</taxon>
        <taxon>Symbiobacterium</taxon>
    </lineage>
</organism>
<evidence type="ECO:0000256" key="10">
    <source>
        <dbReference type="ARBA" id="ARBA00034078"/>
    </source>
</evidence>
<comment type="cofactor">
    <cofactor evidence="10">
        <name>[2Fe-2S] cluster</name>
        <dbReference type="ChEBI" id="CHEBI:190135"/>
    </cofactor>
</comment>
<dbReference type="CDD" id="cd06218">
    <property type="entry name" value="DHOD_e_trans"/>
    <property type="match status" value="1"/>
</dbReference>
<dbReference type="Pfam" id="PF10418">
    <property type="entry name" value="DHODB_Fe-S_bind"/>
    <property type="match status" value="1"/>
</dbReference>
<evidence type="ECO:0000313" key="12">
    <source>
        <dbReference type="EMBL" id="MBP2017116.1"/>
    </source>
</evidence>
<gene>
    <name evidence="12" type="ORF">J2Z79_000490</name>
</gene>
<dbReference type="InterPro" id="IPR017938">
    <property type="entry name" value="Riboflavin_synthase-like_b-brl"/>
</dbReference>
<evidence type="ECO:0000256" key="1">
    <source>
        <dbReference type="ARBA" id="ARBA00006422"/>
    </source>
</evidence>
<dbReference type="InterPro" id="IPR012165">
    <property type="entry name" value="Cyt_c3_hydrogenase_gsu"/>
</dbReference>
<evidence type="ECO:0000256" key="2">
    <source>
        <dbReference type="ARBA" id="ARBA00022448"/>
    </source>
</evidence>
<accession>A0ABS4JQH2</accession>
<dbReference type="InterPro" id="IPR017927">
    <property type="entry name" value="FAD-bd_FR_type"/>
</dbReference>